<comment type="caution">
    <text evidence="3">The sequence shown here is derived from an EMBL/GenBank/DDBJ whole genome shotgun (WGS) entry which is preliminary data.</text>
</comment>
<sequence length="287" mass="32601">MKISNIFLTLLTATFAFSYHIPKKLYKREEVLELDTITECEKAIKNECNLEINKNNLDDVCASFNSDKCQKLTKNISSLKACSSLGQDLVSSEQEIIKLQLNIVEFMCSRDENGKYCPYISFELEHSTLFGNENEVVSVESPNEPQLIEDKKKEDEENIKAVKETCKSKKCSDAFLKVIPFLDNSEKNYEIKYVKRHLNIKRDLQFKDGMTQKEKIIKITEYLKSDECDASVKNSSQNSSNNTSNTSSTQNSTSNTSTLQDSTSNANTIQYNNLLSIIGLLLLSILF</sequence>
<feature type="compositionally biased region" description="Low complexity" evidence="1">
    <location>
        <begin position="234"/>
        <end position="262"/>
    </location>
</feature>
<evidence type="ECO:0000256" key="2">
    <source>
        <dbReference type="SAM" id="SignalP"/>
    </source>
</evidence>
<name>A0A1Y2D0K4_9FUNG</name>
<feature type="chain" id="PRO_5010986969" evidence="2">
    <location>
        <begin position="19"/>
        <end position="287"/>
    </location>
</feature>
<gene>
    <name evidence="3" type="ORF">LY90DRAFT_702679</name>
</gene>
<dbReference type="EMBL" id="MCOG01000092">
    <property type="protein sequence ID" value="ORY52808.1"/>
    <property type="molecule type" value="Genomic_DNA"/>
</dbReference>
<reference evidence="3 4" key="1">
    <citation type="submission" date="2016-08" db="EMBL/GenBank/DDBJ databases">
        <title>A Parts List for Fungal Cellulosomes Revealed by Comparative Genomics.</title>
        <authorList>
            <consortium name="DOE Joint Genome Institute"/>
            <person name="Haitjema C.H."/>
            <person name="Gilmore S.P."/>
            <person name="Henske J.K."/>
            <person name="Solomon K.V."/>
            <person name="De Groot R."/>
            <person name="Kuo A."/>
            <person name="Mondo S.J."/>
            <person name="Salamov A.A."/>
            <person name="Labutti K."/>
            <person name="Zhao Z."/>
            <person name="Chiniquy J."/>
            <person name="Barry K."/>
            <person name="Brewer H.M."/>
            <person name="Purvine S.O."/>
            <person name="Wright A.T."/>
            <person name="Boxma B."/>
            <person name="Van Alen T."/>
            <person name="Hackstein J.H."/>
            <person name="Baker S.E."/>
            <person name="Grigoriev I.V."/>
            <person name="O'Malley M.A."/>
        </authorList>
    </citation>
    <scope>NUCLEOTIDE SEQUENCE [LARGE SCALE GENOMIC DNA]</scope>
    <source>
        <strain evidence="3 4">G1</strain>
    </source>
</reference>
<evidence type="ECO:0000313" key="3">
    <source>
        <dbReference type="EMBL" id="ORY52808.1"/>
    </source>
</evidence>
<evidence type="ECO:0000256" key="1">
    <source>
        <dbReference type="SAM" id="MobiDB-lite"/>
    </source>
</evidence>
<organism evidence="3 4">
    <name type="scientific">Neocallimastix californiae</name>
    <dbReference type="NCBI Taxonomy" id="1754190"/>
    <lineage>
        <taxon>Eukaryota</taxon>
        <taxon>Fungi</taxon>
        <taxon>Fungi incertae sedis</taxon>
        <taxon>Chytridiomycota</taxon>
        <taxon>Chytridiomycota incertae sedis</taxon>
        <taxon>Neocallimastigomycetes</taxon>
        <taxon>Neocallimastigales</taxon>
        <taxon>Neocallimastigaceae</taxon>
        <taxon>Neocallimastix</taxon>
    </lineage>
</organism>
<feature type="signal peptide" evidence="2">
    <location>
        <begin position="1"/>
        <end position="18"/>
    </location>
</feature>
<keyword evidence="4" id="KW-1185">Reference proteome</keyword>
<dbReference type="Proteomes" id="UP000193920">
    <property type="component" value="Unassembled WGS sequence"/>
</dbReference>
<proteinExistence type="predicted"/>
<dbReference type="AlphaFoldDB" id="A0A1Y2D0K4"/>
<keyword evidence="2" id="KW-0732">Signal</keyword>
<accession>A0A1Y2D0K4</accession>
<feature type="region of interest" description="Disordered" evidence="1">
    <location>
        <begin position="231"/>
        <end position="262"/>
    </location>
</feature>
<evidence type="ECO:0000313" key="4">
    <source>
        <dbReference type="Proteomes" id="UP000193920"/>
    </source>
</evidence>
<protein>
    <submittedName>
        <fullName evidence="3">Uncharacterized protein</fullName>
    </submittedName>
</protein>